<comment type="caution">
    <text evidence="1">The sequence shown here is derived from an EMBL/GenBank/DDBJ whole genome shotgun (WGS) entry which is preliminary data.</text>
</comment>
<keyword evidence="2" id="KW-1185">Reference proteome</keyword>
<dbReference type="eggNOG" id="ENOG5032JF8">
    <property type="taxonomic scope" value="Bacteria"/>
</dbReference>
<sequence>MIDNVHPTRTVHVGTRVVEIDELLAPLIETLWGAGLDTWTCCQDAGESNVSWVERLPHMADYVERRRGWAFVDFPIDDGLRFLDLVAQGGPRDAFYLRTAHWAAPDAWDVKIKPMDRALFEPAQPSSFGLRLLQVCFPVTDLPELEARLARSLAGDPVPPGPIDRSSLNQD</sequence>
<dbReference type="EMBL" id="JRTT01000048">
    <property type="protein sequence ID" value="KHD74287.1"/>
    <property type="molecule type" value="Genomic_DNA"/>
</dbReference>
<evidence type="ECO:0000313" key="1">
    <source>
        <dbReference type="EMBL" id="KHD74287.1"/>
    </source>
</evidence>
<proteinExistence type="predicted"/>
<accession>A0A0A6X2J2</accession>
<dbReference type="Proteomes" id="UP000054537">
    <property type="component" value="Unassembled WGS sequence"/>
</dbReference>
<dbReference type="RefSeq" id="WP_043529920.1">
    <property type="nucleotide sequence ID" value="NZ_BAABKU010000010.1"/>
</dbReference>
<reference evidence="1 2" key="1">
    <citation type="submission" date="2014-10" db="EMBL/GenBank/DDBJ databases">
        <title>Draft genome sequence of Actinoplanes utahensis NRRL 12052.</title>
        <authorList>
            <person name="Velasco-Bucheli B."/>
            <person name="del Cerro C."/>
            <person name="Hormigo D."/>
            <person name="Garcia J.L."/>
            <person name="Acebal C."/>
            <person name="Arroyo M."/>
            <person name="de la Mata I."/>
        </authorList>
    </citation>
    <scope>NUCLEOTIDE SEQUENCE [LARGE SCALE GENOMIC DNA]</scope>
    <source>
        <strain evidence="1 2">NRRL 12052</strain>
    </source>
</reference>
<organism evidence="1 2">
    <name type="scientific">Actinoplanes utahensis</name>
    <dbReference type="NCBI Taxonomy" id="1869"/>
    <lineage>
        <taxon>Bacteria</taxon>
        <taxon>Bacillati</taxon>
        <taxon>Actinomycetota</taxon>
        <taxon>Actinomycetes</taxon>
        <taxon>Micromonosporales</taxon>
        <taxon>Micromonosporaceae</taxon>
        <taxon>Actinoplanes</taxon>
    </lineage>
</organism>
<dbReference type="OrthoDB" id="3427887at2"/>
<dbReference type="AlphaFoldDB" id="A0A0A6X2J2"/>
<evidence type="ECO:0000313" key="2">
    <source>
        <dbReference type="Proteomes" id="UP000054537"/>
    </source>
</evidence>
<name>A0A0A6X2J2_ACTUT</name>
<protein>
    <submittedName>
        <fullName evidence="1">Uncharacterized protein</fullName>
    </submittedName>
</protein>
<gene>
    <name evidence="1" type="ORF">MB27_29715</name>
</gene>